<organism evidence="1 2">
    <name type="scientific">Lingula anatina</name>
    <name type="common">Brachiopod</name>
    <name type="synonym">Lingula unguis</name>
    <dbReference type="NCBI Taxonomy" id="7574"/>
    <lineage>
        <taxon>Eukaryota</taxon>
        <taxon>Metazoa</taxon>
        <taxon>Spiralia</taxon>
        <taxon>Lophotrochozoa</taxon>
        <taxon>Brachiopoda</taxon>
        <taxon>Linguliformea</taxon>
        <taxon>Lingulata</taxon>
        <taxon>Lingulida</taxon>
        <taxon>Linguloidea</taxon>
        <taxon>Lingulidae</taxon>
        <taxon>Lingula</taxon>
    </lineage>
</organism>
<evidence type="ECO:0000313" key="1">
    <source>
        <dbReference type="Proteomes" id="UP000085678"/>
    </source>
</evidence>
<dbReference type="GeneID" id="106179844"/>
<accession>A0A1S3K9G6</accession>
<sequence length="214" mass="25116">MGTGASIVAGEVLKETVRILAVPDKSPRQSQKDQRQKAIRQRELDMFRDRCLQFAEFLKRVRATNYEQRRKEIHDGILYHLRKPYGCFRNREQRLILGDDVTELGLVSLLVDYYKASLDFFDIKAVTYYEDGTEWTTELSNLRSFFWDYSDASPQFAEQLARSGYLELMMKDLDAVQLGIQNNTLQENVRYCVQNAILLNVSWFLRLDKLFFVS</sequence>
<evidence type="ECO:0000313" key="2">
    <source>
        <dbReference type="RefSeq" id="XP_013419084.1"/>
    </source>
</evidence>
<dbReference type="KEGG" id="lak:106179844"/>
<name>A0A1S3K9G6_LINAN</name>
<gene>
    <name evidence="2" type="primary">LOC106179844</name>
</gene>
<dbReference type="RefSeq" id="XP_013419084.1">
    <property type="nucleotide sequence ID" value="XM_013563630.1"/>
</dbReference>
<dbReference type="Proteomes" id="UP000085678">
    <property type="component" value="Unplaced"/>
</dbReference>
<dbReference type="InParanoid" id="A0A1S3K9G6"/>
<protein>
    <submittedName>
        <fullName evidence="2">Uncharacterized protein LOC106179844</fullName>
    </submittedName>
</protein>
<keyword evidence="1" id="KW-1185">Reference proteome</keyword>
<reference evidence="2" key="1">
    <citation type="submission" date="2025-08" db="UniProtKB">
        <authorList>
            <consortium name="RefSeq"/>
        </authorList>
    </citation>
    <scope>IDENTIFICATION</scope>
    <source>
        <tissue evidence="2">Gonads</tissue>
    </source>
</reference>
<proteinExistence type="predicted"/>
<dbReference type="AlphaFoldDB" id="A0A1S3K9G6"/>